<keyword evidence="1" id="KW-0349">Heme</keyword>
<keyword evidence="1" id="KW-0408">Iron</keyword>
<dbReference type="Proteomes" id="UP000030745">
    <property type="component" value="Unassembled WGS sequence"/>
</dbReference>
<dbReference type="SUPFAM" id="SSF48264">
    <property type="entry name" value="Cytochrome P450"/>
    <property type="match status" value="1"/>
</dbReference>
<evidence type="ECO:0000256" key="1">
    <source>
        <dbReference type="RuleBase" id="RU000461"/>
    </source>
</evidence>
<keyword evidence="1" id="KW-0503">Monooxygenase</keyword>
<dbReference type="GO" id="GO:0004497">
    <property type="term" value="F:monooxygenase activity"/>
    <property type="evidence" value="ECO:0007669"/>
    <property type="project" value="UniProtKB-KW"/>
</dbReference>
<dbReference type="OrthoDB" id="6480556at2759"/>
<sequence length="62" mass="6659">LPTFNAGVRSCVGQQAALLQTKLVVATLVQRFHLDVLSPKRQDGPLYALGLALLPRGGLRGY</sequence>
<dbReference type="KEGG" id="spar:SPRG_18762"/>
<dbReference type="AlphaFoldDB" id="A0A067BMZ8"/>
<dbReference type="GO" id="GO:0020037">
    <property type="term" value="F:heme binding"/>
    <property type="evidence" value="ECO:0007669"/>
    <property type="project" value="InterPro"/>
</dbReference>
<proteinExistence type="inferred from homology"/>
<name>A0A067BMZ8_SAPPC</name>
<keyword evidence="1" id="KW-0560">Oxidoreductase</keyword>
<dbReference type="InterPro" id="IPR001128">
    <property type="entry name" value="Cyt_P450"/>
</dbReference>
<dbReference type="VEuPathDB" id="FungiDB:SPRG_18762"/>
<dbReference type="GeneID" id="24140283"/>
<dbReference type="Pfam" id="PF00067">
    <property type="entry name" value="p450"/>
    <property type="match status" value="1"/>
</dbReference>
<protein>
    <recommendedName>
        <fullName evidence="4">Cytochrome P450</fullName>
    </recommendedName>
</protein>
<dbReference type="Gene3D" id="1.10.630.10">
    <property type="entry name" value="Cytochrome P450"/>
    <property type="match status" value="1"/>
</dbReference>
<evidence type="ECO:0000313" key="2">
    <source>
        <dbReference type="EMBL" id="KDO15701.1"/>
    </source>
</evidence>
<keyword evidence="3" id="KW-1185">Reference proteome</keyword>
<gene>
    <name evidence="2" type="ORF">SPRG_18762</name>
</gene>
<dbReference type="PROSITE" id="PS00086">
    <property type="entry name" value="CYTOCHROME_P450"/>
    <property type="match status" value="1"/>
</dbReference>
<evidence type="ECO:0000313" key="3">
    <source>
        <dbReference type="Proteomes" id="UP000030745"/>
    </source>
</evidence>
<dbReference type="InterPro" id="IPR036396">
    <property type="entry name" value="Cyt_P450_sf"/>
</dbReference>
<dbReference type="RefSeq" id="XP_012213592.1">
    <property type="nucleotide sequence ID" value="XM_012358202.1"/>
</dbReference>
<reference evidence="2 3" key="1">
    <citation type="journal article" date="2013" name="PLoS Genet.">
        <title>Distinctive expansion of potential virulence genes in the genome of the oomycete fish pathogen Saprolegnia parasitica.</title>
        <authorList>
            <person name="Jiang R.H."/>
            <person name="de Bruijn I."/>
            <person name="Haas B.J."/>
            <person name="Belmonte R."/>
            <person name="Lobach L."/>
            <person name="Christie J."/>
            <person name="van den Ackerveken G."/>
            <person name="Bottin A."/>
            <person name="Bulone V."/>
            <person name="Diaz-Moreno S.M."/>
            <person name="Dumas B."/>
            <person name="Fan L."/>
            <person name="Gaulin E."/>
            <person name="Govers F."/>
            <person name="Grenville-Briggs L.J."/>
            <person name="Horner N.R."/>
            <person name="Levin J.Z."/>
            <person name="Mammella M."/>
            <person name="Meijer H.J."/>
            <person name="Morris P."/>
            <person name="Nusbaum C."/>
            <person name="Oome S."/>
            <person name="Phillips A.J."/>
            <person name="van Rooyen D."/>
            <person name="Rzeszutek E."/>
            <person name="Saraiva M."/>
            <person name="Secombes C.J."/>
            <person name="Seidl M.F."/>
            <person name="Snel B."/>
            <person name="Stassen J.H."/>
            <person name="Sykes S."/>
            <person name="Tripathy S."/>
            <person name="van den Berg H."/>
            <person name="Vega-Arreguin J.C."/>
            <person name="Wawra S."/>
            <person name="Young S.K."/>
            <person name="Zeng Q."/>
            <person name="Dieguez-Uribeondo J."/>
            <person name="Russ C."/>
            <person name="Tyler B.M."/>
            <person name="van West P."/>
        </authorList>
    </citation>
    <scope>NUCLEOTIDE SEQUENCE [LARGE SCALE GENOMIC DNA]</scope>
    <source>
        <strain evidence="2 3">CBS 223.65</strain>
    </source>
</reference>
<dbReference type="EMBL" id="KK584629">
    <property type="protein sequence ID" value="KDO15701.1"/>
    <property type="molecule type" value="Genomic_DNA"/>
</dbReference>
<organism evidence="2 3">
    <name type="scientific">Saprolegnia parasitica (strain CBS 223.65)</name>
    <dbReference type="NCBI Taxonomy" id="695850"/>
    <lineage>
        <taxon>Eukaryota</taxon>
        <taxon>Sar</taxon>
        <taxon>Stramenopiles</taxon>
        <taxon>Oomycota</taxon>
        <taxon>Saprolegniomycetes</taxon>
        <taxon>Saprolegniales</taxon>
        <taxon>Saprolegniaceae</taxon>
        <taxon>Saprolegnia</taxon>
    </lineage>
</organism>
<accession>A0A067BMZ8</accession>
<evidence type="ECO:0008006" key="4">
    <source>
        <dbReference type="Google" id="ProtNLM"/>
    </source>
</evidence>
<comment type="similarity">
    <text evidence="1">Belongs to the cytochrome P450 family.</text>
</comment>
<dbReference type="InterPro" id="IPR017972">
    <property type="entry name" value="Cyt_P450_CS"/>
</dbReference>
<dbReference type="GO" id="GO:0005506">
    <property type="term" value="F:iron ion binding"/>
    <property type="evidence" value="ECO:0007669"/>
    <property type="project" value="InterPro"/>
</dbReference>
<feature type="non-terminal residue" evidence="2">
    <location>
        <position position="1"/>
    </location>
</feature>
<dbReference type="STRING" id="695850.A0A067BMZ8"/>
<dbReference type="GO" id="GO:0016705">
    <property type="term" value="F:oxidoreductase activity, acting on paired donors, with incorporation or reduction of molecular oxygen"/>
    <property type="evidence" value="ECO:0007669"/>
    <property type="project" value="InterPro"/>
</dbReference>
<keyword evidence="1" id="KW-0479">Metal-binding</keyword>